<dbReference type="Proteomes" id="UP000471052">
    <property type="component" value="Unassembled WGS sequence"/>
</dbReference>
<comment type="cofactor">
    <cofactor evidence="9">
        <name>Mg(2+)</name>
        <dbReference type="ChEBI" id="CHEBI:18420"/>
    </cofactor>
</comment>
<feature type="binding site" evidence="9">
    <location>
        <begin position="10"/>
        <end position="11"/>
    </location>
    <ligand>
        <name>ATP</name>
        <dbReference type="ChEBI" id="CHEBI:30616"/>
    </ligand>
</feature>
<comment type="pathway">
    <text evidence="9">Cofactor biosynthesis; coenzyme A biosynthesis; CoA from (R)-pantothenate: step 4/5.</text>
</comment>
<name>A0A6N7X3Q2_STRAY</name>
<dbReference type="Proteomes" id="UP001212085">
    <property type="component" value="Chromosome"/>
</dbReference>
<evidence type="ECO:0000256" key="8">
    <source>
        <dbReference type="ARBA" id="ARBA00029346"/>
    </source>
</evidence>
<keyword evidence="5 9" id="KW-0067">ATP-binding</keyword>
<reference evidence="11 13" key="1">
    <citation type="submission" date="2019-08" db="EMBL/GenBank/DDBJ databases">
        <title>In-depth cultivation of the pig gut microbiome towards novel bacterial diversity and tailored functional studies.</title>
        <authorList>
            <person name="Wylensek D."/>
            <person name="Hitch T.C.A."/>
            <person name="Clavel T."/>
        </authorList>
    </citation>
    <scope>NUCLEOTIDE SEQUENCE [LARGE SCALE GENOMIC DNA]</scope>
    <source>
        <strain evidence="11 13">BL-178-WT-3A</strain>
    </source>
</reference>
<evidence type="ECO:0000256" key="6">
    <source>
        <dbReference type="ARBA" id="ARBA00022842"/>
    </source>
</evidence>
<dbReference type="CDD" id="cd02163">
    <property type="entry name" value="PPAT"/>
    <property type="match status" value="1"/>
</dbReference>
<dbReference type="SUPFAM" id="SSF52374">
    <property type="entry name" value="Nucleotidylyl transferase"/>
    <property type="match status" value="1"/>
</dbReference>
<dbReference type="Gene3D" id="3.40.50.620">
    <property type="entry name" value="HUPs"/>
    <property type="match status" value="1"/>
</dbReference>
<dbReference type="UniPathway" id="UPA00241">
    <property type="reaction ID" value="UER00355"/>
</dbReference>
<keyword evidence="6 9" id="KW-0460">Magnesium</keyword>
<dbReference type="InterPro" id="IPR014729">
    <property type="entry name" value="Rossmann-like_a/b/a_fold"/>
</dbReference>
<keyword evidence="1 9" id="KW-0963">Cytoplasm</keyword>
<comment type="similarity">
    <text evidence="9">Belongs to the bacterial CoaD family.</text>
</comment>
<dbReference type="GO" id="GO:0005737">
    <property type="term" value="C:cytoplasm"/>
    <property type="evidence" value="ECO:0007669"/>
    <property type="project" value="UniProtKB-SubCell"/>
</dbReference>
<comment type="catalytic activity">
    <reaction evidence="8 9">
        <text>(R)-4'-phosphopantetheine + ATP + H(+) = 3'-dephospho-CoA + diphosphate</text>
        <dbReference type="Rhea" id="RHEA:19801"/>
        <dbReference type="ChEBI" id="CHEBI:15378"/>
        <dbReference type="ChEBI" id="CHEBI:30616"/>
        <dbReference type="ChEBI" id="CHEBI:33019"/>
        <dbReference type="ChEBI" id="CHEBI:57328"/>
        <dbReference type="ChEBI" id="CHEBI:61723"/>
        <dbReference type="EC" id="2.7.7.3"/>
    </reaction>
</comment>
<feature type="binding site" evidence="9">
    <location>
        <begin position="125"/>
        <end position="131"/>
    </location>
    <ligand>
        <name>ATP</name>
        <dbReference type="ChEBI" id="CHEBI:30616"/>
    </ligand>
</feature>
<keyword evidence="4 9" id="KW-0547">Nucleotide-binding</keyword>
<reference evidence="12 14" key="2">
    <citation type="submission" date="2022-12" db="EMBL/GenBank/DDBJ databases">
        <title>Streptococcus alactolyticus LGM, complete genome.</title>
        <authorList>
            <person name="Liu Z."/>
            <person name="Mu C."/>
            <person name="Zhu W."/>
        </authorList>
    </citation>
    <scope>NUCLEOTIDE SEQUENCE [LARGE SCALE GENOMIC DNA]</scope>
    <source>
        <strain evidence="12 14">LGM</strain>
    </source>
</reference>
<gene>
    <name evidence="9 11" type="primary">coaD</name>
    <name evidence="11" type="ORF">FYJ82_02255</name>
    <name evidence="12" type="ORF">O6R09_02380</name>
</gene>
<dbReference type="NCBIfam" id="TIGR01510">
    <property type="entry name" value="coaD_prev_kdtB"/>
    <property type="match status" value="1"/>
</dbReference>
<feature type="binding site" evidence="9">
    <location>
        <position position="75"/>
    </location>
    <ligand>
        <name>substrate</name>
    </ligand>
</feature>
<feature type="binding site" evidence="9">
    <location>
        <position position="18"/>
    </location>
    <ligand>
        <name>ATP</name>
        <dbReference type="ChEBI" id="CHEBI:30616"/>
    </ligand>
</feature>
<dbReference type="AlphaFoldDB" id="A0A6N7X3Q2"/>
<evidence type="ECO:0000256" key="9">
    <source>
        <dbReference type="HAMAP-Rule" id="MF_00151"/>
    </source>
</evidence>
<keyword evidence="2 9" id="KW-0808">Transferase</keyword>
<feature type="domain" description="Cytidyltransferase-like" evidence="10">
    <location>
        <begin position="7"/>
        <end position="135"/>
    </location>
</feature>
<feature type="binding site" evidence="9">
    <location>
        <begin position="90"/>
        <end position="92"/>
    </location>
    <ligand>
        <name>ATP</name>
        <dbReference type="ChEBI" id="CHEBI:30616"/>
    </ligand>
</feature>
<accession>A0A6N7X3Q2</accession>
<feature type="binding site" evidence="9">
    <location>
        <position position="42"/>
    </location>
    <ligand>
        <name>substrate</name>
    </ligand>
</feature>
<feature type="binding site" evidence="9">
    <location>
        <position position="89"/>
    </location>
    <ligand>
        <name>substrate</name>
    </ligand>
</feature>
<dbReference type="PANTHER" id="PTHR21342:SF1">
    <property type="entry name" value="PHOSPHOPANTETHEINE ADENYLYLTRANSFERASE"/>
    <property type="match status" value="1"/>
</dbReference>
<evidence type="ECO:0000256" key="2">
    <source>
        <dbReference type="ARBA" id="ARBA00022679"/>
    </source>
</evidence>
<evidence type="ECO:0000256" key="4">
    <source>
        <dbReference type="ARBA" id="ARBA00022741"/>
    </source>
</evidence>
<evidence type="ECO:0000256" key="3">
    <source>
        <dbReference type="ARBA" id="ARBA00022695"/>
    </source>
</evidence>
<dbReference type="GO" id="GO:0005524">
    <property type="term" value="F:ATP binding"/>
    <property type="evidence" value="ECO:0007669"/>
    <property type="project" value="UniProtKB-KW"/>
</dbReference>
<dbReference type="InterPro" id="IPR004821">
    <property type="entry name" value="Cyt_trans-like"/>
</dbReference>
<evidence type="ECO:0000313" key="13">
    <source>
        <dbReference type="Proteomes" id="UP000471052"/>
    </source>
</evidence>
<dbReference type="HAMAP" id="MF_00151">
    <property type="entry name" value="PPAT_bact"/>
    <property type="match status" value="1"/>
</dbReference>
<proteinExistence type="inferred from homology"/>
<dbReference type="PRINTS" id="PR01020">
    <property type="entry name" value="LPSBIOSNTHSS"/>
</dbReference>
<evidence type="ECO:0000256" key="7">
    <source>
        <dbReference type="ARBA" id="ARBA00022993"/>
    </source>
</evidence>
<feature type="site" description="Transition state stabilizer" evidence="9">
    <location>
        <position position="18"/>
    </location>
</feature>
<dbReference type="EMBL" id="CP114883">
    <property type="protein sequence ID" value="WBB06793.1"/>
    <property type="molecule type" value="Genomic_DNA"/>
</dbReference>
<protein>
    <recommendedName>
        <fullName evidence="9">Phosphopantetheine adenylyltransferase</fullName>
        <ecNumber evidence="9">2.7.7.3</ecNumber>
    </recommendedName>
    <alternativeName>
        <fullName evidence="9">Dephospho-CoA pyrophosphorylase</fullName>
    </alternativeName>
    <alternativeName>
        <fullName evidence="9">Pantetheine-phosphate adenylyltransferase</fullName>
        <shortName evidence="9">PPAT</shortName>
    </alternativeName>
</protein>
<sequence length="165" mass="18718">MAKIGLMMGSFDPVTNGHLDIIARASRLFDKLYVGIFYNRDKKGFFSVEERKQMLEEALAAFPNVTVIMAHDSLAVAIAKRLGVGYLVRGIRNAKDLEYEADLAFYNHHLAAEIESVFLLTAPQWQHISSSRIRELIAFQADIADFVPKSVMTKVEEINDKKQWL</sequence>
<dbReference type="Pfam" id="PF01467">
    <property type="entry name" value="CTP_transf_like"/>
    <property type="match status" value="1"/>
</dbReference>
<evidence type="ECO:0000313" key="14">
    <source>
        <dbReference type="Proteomes" id="UP001212085"/>
    </source>
</evidence>
<dbReference type="EC" id="2.7.7.3" evidence="9"/>
<organism evidence="11 13">
    <name type="scientific">Streptococcus alactolyticus</name>
    <dbReference type="NCBI Taxonomy" id="29389"/>
    <lineage>
        <taxon>Bacteria</taxon>
        <taxon>Bacillati</taxon>
        <taxon>Bacillota</taxon>
        <taxon>Bacilli</taxon>
        <taxon>Lactobacillales</taxon>
        <taxon>Streptococcaceae</taxon>
        <taxon>Streptococcus</taxon>
    </lineage>
</organism>
<dbReference type="GO" id="GO:0015937">
    <property type="term" value="P:coenzyme A biosynthetic process"/>
    <property type="evidence" value="ECO:0007669"/>
    <property type="project" value="UniProtKB-UniRule"/>
</dbReference>
<keyword evidence="3 9" id="KW-0548">Nucleotidyltransferase</keyword>
<keyword evidence="7 9" id="KW-0173">Coenzyme A biosynthesis</keyword>
<feature type="binding site" evidence="9">
    <location>
        <position position="10"/>
    </location>
    <ligand>
        <name>substrate</name>
    </ligand>
</feature>
<evidence type="ECO:0000259" key="10">
    <source>
        <dbReference type="Pfam" id="PF01467"/>
    </source>
</evidence>
<keyword evidence="14" id="KW-1185">Reference proteome</keyword>
<evidence type="ECO:0000256" key="5">
    <source>
        <dbReference type="ARBA" id="ARBA00022840"/>
    </source>
</evidence>
<dbReference type="GO" id="GO:0004595">
    <property type="term" value="F:pantetheine-phosphate adenylyltransferase activity"/>
    <property type="evidence" value="ECO:0007669"/>
    <property type="project" value="UniProtKB-UniRule"/>
</dbReference>
<comment type="function">
    <text evidence="9">Reversibly transfers an adenylyl group from ATP to 4'-phosphopantetheine, yielding dephospho-CoA (dPCoA) and pyrophosphate.</text>
</comment>
<dbReference type="NCBIfam" id="TIGR00125">
    <property type="entry name" value="cyt_tran_rel"/>
    <property type="match status" value="1"/>
</dbReference>
<dbReference type="RefSeq" id="WP_154454477.1">
    <property type="nucleotide sequence ID" value="NZ_BRXN01000005.1"/>
</dbReference>
<evidence type="ECO:0000256" key="1">
    <source>
        <dbReference type="ARBA" id="ARBA00022490"/>
    </source>
</evidence>
<dbReference type="InterPro" id="IPR001980">
    <property type="entry name" value="PPAT"/>
</dbReference>
<dbReference type="PANTHER" id="PTHR21342">
    <property type="entry name" value="PHOSPHOPANTETHEINE ADENYLYLTRANSFERASE"/>
    <property type="match status" value="1"/>
</dbReference>
<evidence type="ECO:0000313" key="12">
    <source>
        <dbReference type="EMBL" id="WBB06793.1"/>
    </source>
</evidence>
<evidence type="ECO:0000313" key="11">
    <source>
        <dbReference type="EMBL" id="MST53269.1"/>
    </source>
</evidence>
<comment type="subunit">
    <text evidence="9">Homohexamer.</text>
</comment>
<dbReference type="EMBL" id="VUNP01000006">
    <property type="protein sequence ID" value="MST53269.1"/>
    <property type="molecule type" value="Genomic_DNA"/>
</dbReference>
<dbReference type="GeneID" id="99637503"/>
<feature type="binding site" evidence="9">
    <location>
        <position position="100"/>
    </location>
    <ligand>
        <name>ATP</name>
        <dbReference type="ChEBI" id="CHEBI:30616"/>
    </ligand>
</feature>
<dbReference type="OrthoDB" id="9806661at2"/>
<comment type="subcellular location">
    <subcellularLocation>
        <location evidence="9">Cytoplasm</location>
    </subcellularLocation>
</comment>